<sequence>MGLRAHRSHIPVSLYTTNVNSSTMQSRNINVDAEIIIYDRDYEPLEQDYETYGPAEDECYFYDDGLVEVIDHMALIQNKNEAFRDANFRMMPVGFWSSKKFH</sequence>
<dbReference type="Proteomes" id="UP001066276">
    <property type="component" value="Chromosome 4_1"/>
</dbReference>
<keyword evidence="2" id="KW-1185">Reference proteome</keyword>
<comment type="caution">
    <text evidence="1">The sequence shown here is derived from an EMBL/GenBank/DDBJ whole genome shotgun (WGS) entry which is preliminary data.</text>
</comment>
<evidence type="ECO:0000313" key="1">
    <source>
        <dbReference type="EMBL" id="KAJ1173795.1"/>
    </source>
</evidence>
<reference evidence="1" key="1">
    <citation type="journal article" date="2022" name="bioRxiv">
        <title>Sequencing and chromosome-scale assembly of the giantPleurodeles waltlgenome.</title>
        <authorList>
            <person name="Brown T."/>
            <person name="Elewa A."/>
            <person name="Iarovenko S."/>
            <person name="Subramanian E."/>
            <person name="Araus A.J."/>
            <person name="Petzold A."/>
            <person name="Susuki M."/>
            <person name="Suzuki K.-i.T."/>
            <person name="Hayashi T."/>
            <person name="Toyoda A."/>
            <person name="Oliveira C."/>
            <person name="Osipova E."/>
            <person name="Leigh N.D."/>
            <person name="Simon A."/>
            <person name="Yun M.H."/>
        </authorList>
    </citation>
    <scope>NUCLEOTIDE SEQUENCE</scope>
    <source>
        <strain evidence="1">20211129_DDA</strain>
        <tissue evidence="1">Liver</tissue>
    </source>
</reference>
<organism evidence="1 2">
    <name type="scientific">Pleurodeles waltl</name>
    <name type="common">Iberian ribbed newt</name>
    <dbReference type="NCBI Taxonomy" id="8319"/>
    <lineage>
        <taxon>Eukaryota</taxon>
        <taxon>Metazoa</taxon>
        <taxon>Chordata</taxon>
        <taxon>Craniata</taxon>
        <taxon>Vertebrata</taxon>
        <taxon>Euteleostomi</taxon>
        <taxon>Amphibia</taxon>
        <taxon>Batrachia</taxon>
        <taxon>Caudata</taxon>
        <taxon>Salamandroidea</taxon>
        <taxon>Salamandridae</taxon>
        <taxon>Pleurodelinae</taxon>
        <taxon>Pleurodeles</taxon>
    </lineage>
</organism>
<gene>
    <name evidence="1" type="ORF">NDU88_005621</name>
</gene>
<proteinExistence type="predicted"/>
<dbReference type="EMBL" id="JANPWB010000007">
    <property type="protein sequence ID" value="KAJ1173795.1"/>
    <property type="molecule type" value="Genomic_DNA"/>
</dbReference>
<dbReference type="AlphaFoldDB" id="A0AAV7TBJ7"/>
<evidence type="ECO:0000313" key="2">
    <source>
        <dbReference type="Proteomes" id="UP001066276"/>
    </source>
</evidence>
<name>A0AAV7TBJ7_PLEWA</name>
<protein>
    <submittedName>
        <fullName evidence="1">Uncharacterized protein</fullName>
    </submittedName>
</protein>
<accession>A0AAV7TBJ7</accession>